<dbReference type="PANTHER" id="PTHR43764:SF1">
    <property type="entry name" value="MOLYBDOPTERIN MOLYBDOTRANSFERASE"/>
    <property type="match status" value="1"/>
</dbReference>
<dbReference type="OrthoDB" id="4349954at2759"/>
<name>A0A8S3VR12_MYTED</name>
<comment type="caution">
    <text evidence="11">The sequence shown here is derived from an EMBL/GenBank/DDBJ whole genome shotgun (WGS) entry which is preliminary data.</text>
</comment>
<dbReference type="Proteomes" id="UP000683360">
    <property type="component" value="Unassembled WGS sequence"/>
</dbReference>
<evidence type="ECO:0000256" key="7">
    <source>
        <dbReference type="ARBA" id="ARBA00022723"/>
    </source>
</evidence>
<dbReference type="Gene3D" id="3.40.980.10">
    <property type="entry name" value="MoaB/Mog-like domain"/>
    <property type="match status" value="1"/>
</dbReference>
<dbReference type="InterPro" id="IPR051920">
    <property type="entry name" value="MPT_Adenylyltrnsfr/MoaC-Rel"/>
</dbReference>
<comment type="pathway">
    <text evidence="2">Cofactor biosynthesis; molybdopterin biosynthesis.</text>
</comment>
<proteinExistence type="inferred from homology"/>
<evidence type="ECO:0000256" key="5">
    <source>
        <dbReference type="ARBA" id="ARBA00022505"/>
    </source>
</evidence>
<dbReference type="Pfam" id="PF00994">
    <property type="entry name" value="MoCF_biosynth"/>
    <property type="match status" value="1"/>
</dbReference>
<evidence type="ECO:0000313" key="12">
    <source>
        <dbReference type="Proteomes" id="UP000683360"/>
    </source>
</evidence>
<sequence>MSEKLTTSMLSIGILTVSDSCSENRAEDRSGTNLCRLIREENLINGSVAVREIVSDDADKIKNKLMEWSDVKKLNLILTTGGTGFSQRDVTPEATKAILEKEAIGITIAMITQSLQVTKLAMLSRLVCGSRGQSLIINLPGSVKGSEECFRFALPGITHAVDLLKDNSSKIQQTHSHLQSEGVHQDTKQLKEKRHLDIASSVLQKYSKQFPKPRKKKSKHQRKFIGVMVRHSLKENERFQANFDDYNGNTAEQLIVEQPIIEQNTVEQTYTEEEQGMNSQIYEAVKISSPPKTNFEKENSLDFVNTESLDLPEIENIPSVEEAEIQLIQKMYCDQVNKQSGFSGSSVNSADISNQSEQHQHLVLNGLVMDINNMNQTSNMESNESVVSHLNQLSNQIVLDESGNVISNVNQPSSNLTVLNESVIGSNILTSSSNQIILNESVIDGNNMNHLSTNQNILNDSIILHDAQRVPSIEIQQKHLSWSNGIESMGNSDSILYIDEILDENVNDIDDNADENSKDDLVCQESVGVQADLSDSNEMVHYSESEDENPVKKDISIYDMDSDSLTDKITLPKSYRKMGEFKTKSVPSRPFSSFSTVQKQQGAFKRNEPHGIIKTSEQDGVFKKPLNNTKLSKRKGCVETVKCEVGKGIHKFFAKHHKIRGIYLNKGKRHVKKDLVVLKRQDSAVDQGSWKRGNFIHDRNRLDDYFELTEEGQRKRTLLDKKMIRDEYVVNWYLFCPGHGNCKRNCGGYGKCVQGCKGMAHKQDRHNCSVMVNMKLYLSNLNHWQIQVKGDHVEDGVLWTLPPGRRINEVTRDQIISTYSSDKPEDPEEGIIKIMPFDNERKRYTRYMASMKRRRKMKTYNARNEFNELENFEQDQPNSDSIEPSAIRDNAEVNVSHVYTYTTHKLADSVGPITDIVSPQCLSQETIIYAETPSISNNYQYTII</sequence>
<keyword evidence="7" id="KW-0479">Metal-binding</keyword>
<evidence type="ECO:0000313" key="11">
    <source>
        <dbReference type="EMBL" id="CAG2258038.1"/>
    </source>
</evidence>
<dbReference type="SMART" id="SM00852">
    <property type="entry name" value="MoCF_biosynth"/>
    <property type="match status" value="1"/>
</dbReference>
<dbReference type="InterPro" id="IPR008284">
    <property type="entry name" value="MoCF_biosynth_CS"/>
</dbReference>
<feature type="domain" description="MoaB/Mog" evidence="10">
    <location>
        <begin position="13"/>
        <end position="160"/>
    </location>
</feature>
<gene>
    <name evidence="11" type="ORF">MEDL_69315</name>
</gene>
<evidence type="ECO:0000256" key="9">
    <source>
        <dbReference type="ARBA" id="ARBA00023150"/>
    </source>
</evidence>
<keyword evidence="12" id="KW-1185">Reference proteome</keyword>
<dbReference type="GO" id="GO:0006777">
    <property type="term" value="P:Mo-molybdopterin cofactor biosynthetic process"/>
    <property type="evidence" value="ECO:0007669"/>
    <property type="project" value="UniProtKB-KW"/>
</dbReference>
<evidence type="ECO:0000256" key="4">
    <source>
        <dbReference type="ARBA" id="ARBA00013269"/>
    </source>
</evidence>
<dbReference type="GO" id="GO:0061599">
    <property type="term" value="F:molybdopterin molybdotransferase activity"/>
    <property type="evidence" value="ECO:0007669"/>
    <property type="project" value="UniProtKB-EC"/>
</dbReference>
<dbReference type="SUPFAM" id="SSF53218">
    <property type="entry name" value="Molybdenum cofactor biosynthesis proteins"/>
    <property type="match status" value="1"/>
</dbReference>
<keyword evidence="9" id="KW-0501">Molybdenum cofactor biosynthesis</keyword>
<dbReference type="InterPro" id="IPR036425">
    <property type="entry name" value="MoaB/Mog-like_dom_sf"/>
</dbReference>
<evidence type="ECO:0000256" key="3">
    <source>
        <dbReference type="ARBA" id="ARBA00007589"/>
    </source>
</evidence>
<dbReference type="EMBL" id="CAJPWZ010003335">
    <property type="protein sequence ID" value="CAG2258038.1"/>
    <property type="molecule type" value="Genomic_DNA"/>
</dbReference>
<dbReference type="CDD" id="cd00886">
    <property type="entry name" value="MogA_MoaB"/>
    <property type="match status" value="1"/>
</dbReference>
<keyword evidence="11" id="KW-0548">Nucleotidyltransferase</keyword>
<dbReference type="InterPro" id="IPR001453">
    <property type="entry name" value="MoaB/Mog_dom"/>
</dbReference>
<reference evidence="11" key="1">
    <citation type="submission" date="2021-03" db="EMBL/GenBank/DDBJ databases">
        <authorList>
            <person name="Bekaert M."/>
        </authorList>
    </citation>
    <scope>NUCLEOTIDE SEQUENCE</scope>
</reference>
<dbReference type="AlphaFoldDB" id="A0A8S3VR12"/>
<evidence type="ECO:0000256" key="8">
    <source>
        <dbReference type="ARBA" id="ARBA00022842"/>
    </source>
</evidence>
<dbReference type="GO" id="GO:0046872">
    <property type="term" value="F:metal ion binding"/>
    <property type="evidence" value="ECO:0007669"/>
    <property type="project" value="UniProtKB-KW"/>
</dbReference>
<keyword evidence="6 11" id="KW-0808">Transferase</keyword>
<comment type="cofactor">
    <cofactor evidence="1">
        <name>Mg(2+)</name>
        <dbReference type="ChEBI" id="CHEBI:18420"/>
    </cofactor>
</comment>
<dbReference type="PROSITE" id="PS01078">
    <property type="entry name" value="MOCF_BIOSYNTHESIS_1"/>
    <property type="match status" value="1"/>
</dbReference>
<evidence type="ECO:0000256" key="1">
    <source>
        <dbReference type="ARBA" id="ARBA00001946"/>
    </source>
</evidence>
<keyword evidence="5" id="KW-0500">Molybdenum</keyword>
<organism evidence="11 12">
    <name type="scientific">Mytilus edulis</name>
    <name type="common">Blue mussel</name>
    <dbReference type="NCBI Taxonomy" id="6550"/>
    <lineage>
        <taxon>Eukaryota</taxon>
        <taxon>Metazoa</taxon>
        <taxon>Spiralia</taxon>
        <taxon>Lophotrochozoa</taxon>
        <taxon>Mollusca</taxon>
        <taxon>Bivalvia</taxon>
        <taxon>Autobranchia</taxon>
        <taxon>Pteriomorphia</taxon>
        <taxon>Mytilida</taxon>
        <taxon>Mytiloidea</taxon>
        <taxon>Mytilidae</taxon>
        <taxon>Mytilinae</taxon>
        <taxon>Mytilus</taxon>
    </lineage>
</organism>
<dbReference type="PANTHER" id="PTHR43764">
    <property type="entry name" value="MOLYBDENUM COFACTOR BIOSYNTHESIS"/>
    <property type="match status" value="1"/>
</dbReference>
<evidence type="ECO:0000256" key="6">
    <source>
        <dbReference type="ARBA" id="ARBA00022679"/>
    </source>
</evidence>
<evidence type="ECO:0000259" key="10">
    <source>
        <dbReference type="SMART" id="SM00852"/>
    </source>
</evidence>
<accession>A0A8S3VR12</accession>
<comment type="similarity">
    <text evidence="3">In the N-terminal section; belongs to the MoaB/Mog family.</text>
</comment>
<keyword evidence="8" id="KW-0460">Magnesium</keyword>
<evidence type="ECO:0000256" key="2">
    <source>
        <dbReference type="ARBA" id="ARBA00005046"/>
    </source>
</evidence>
<dbReference type="EC" id="2.10.1.1" evidence="4"/>
<dbReference type="FunFam" id="3.40.980.10:FF:000002">
    <property type="entry name" value="Molybdopterin molybdenumtransferase"/>
    <property type="match status" value="1"/>
</dbReference>
<protein>
    <recommendedName>
        <fullName evidence="4">molybdopterin molybdotransferase</fullName>
        <ecNumber evidence="4">2.10.1.1</ecNumber>
    </recommendedName>
</protein>
<dbReference type="NCBIfam" id="TIGR00177">
    <property type="entry name" value="molyb_syn"/>
    <property type="match status" value="1"/>
</dbReference>
<dbReference type="GO" id="GO:0016779">
    <property type="term" value="F:nucleotidyltransferase activity"/>
    <property type="evidence" value="ECO:0007669"/>
    <property type="project" value="UniProtKB-KW"/>
</dbReference>